<sequence>MKSIKKTLHLNRDFVSDSDQFLAKFDKHHPDKSASQIEEIEYYQRLMAQRDIKTQTPA</sequence>
<reference evidence="1" key="2">
    <citation type="submission" date="2007-10" db="EMBL/GenBank/DDBJ databases">
        <authorList>
            <person name="Myers G.S."/>
        </authorList>
    </citation>
    <scope>NUCLEOTIDE SEQUENCE [LARGE SCALE GENOMIC DNA]</scope>
</reference>
<reference evidence="1" key="1">
    <citation type="submission" date="2006-04" db="EMBL/GenBank/DDBJ databases">
        <authorList>
            <person name="Seshadri R."/>
            <person name="Federici B.A."/>
        </authorList>
    </citation>
    <scope>NUCLEOTIDE SEQUENCE [LARGE SCALE GENOMIC DNA]</scope>
</reference>
<dbReference type="Proteomes" id="UP000054075">
    <property type="component" value="Unassembled WGS sequence"/>
</dbReference>
<comment type="caution">
    <text evidence="1">The sequence shown here is derived from an EMBL/GenBank/DDBJ whole genome shotgun (WGS) entry which is preliminary data.</text>
</comment>
<name>A8PLR2_9COXI</name>
<organism evidence="1 2">
    <name type="scientific">Rickettsiella grylli</name>
    <dbReference type="NCBI Taxonomy" id="59196"/>
    <lineage>
        <taxon>Bacteria</taxon>
        <taxon>Pseudomonadati</taxon>
        <taxon>Pseudomonadota</taxon>
        <taxon>Gammaproteobacteria</taxon>
        <taxon>Legionellales</taxon>
        <taxon>Coxiellaceae</taxon>
        <taxon>Rickettsiella</taxon>
    </lineage>
</organism>
<evidence type="ECO:0000313" key="2">
    <source>
        <dbReference type="Proteomes" id="UP000054075"/>
    </source>
</evidence>
<accession>A8PLR2</accession>
<dbReference type="AlphaFoldDB" id="A8PLR2"/>
<dbReference type="EMBL" id="AAQJ02000001">
    <property type="protein sequence ID" value="EDP46873.1"/>
    <property type="molecule type" value="Genomic_DNA"/>
</dbReference>
<gene>
    <name evidence="1" type="ORF">RICGR_0507</name>
</gene>
<dbReference type="STRING" id="59196.RICGR_0507"/>
<evidence type="ECO:0000313" key="1">
    <source>
        <dbReference type="EMBL" id="EDP46873.1"/>
    </source>
</evidence>
<proteinExistence type="predicted"/>
<keyword evidence="2" id="KW-1185">Reference proteome</keyword>
<dbReference type="RefSeq" id="WP_006035838.1">
    <property type="nucleotide sequence ID" value="NZ_AAQJ02000001.1"/>
</dbReference>
<protein>
    <submittedName>
        <fullName evidence="1">Uncharacterized protein</fullName>
    </submittedName>
</protein>
<dbReference type="InterPro" id="IPR049640">
    <property type="entry name" value="CBU_0585/lpg0581-like"/>
</dbReference>
<dbReference type="NCBIfam" id="NF041950">
    <property type="entry name" value="CBU_0585_fam"/>
    <property type="match status" value="1"/>
</dbReference>